<feature type="compositionally biased region" description="Polar residues" evidence="1">
    <location>
        <begin position="16"/>
        <end position="29"/>
    </location>
</feature>
<organism evidence="4">
    <name type="scientific">Soboliphyme baturini</name>
    <dbReference type="NCBI Taxonomy" id="241478"/>
    <lineage>
        <taxon>Eukaryota</taxon>
        <taxon>Metazoa</taxon>
        <taxon>Ecdysozoa</taxon>
        <taxon>Nematoda</taxon>
        <taxon>Enoplea</taxon>
        <taxon>Dorylaimia</taxon>
        <taxon>Dioctophymatida</taxon>
        <taxon>Dioctophymatoidea</taxon>
        <taxon>Soboliphymatidae</taxon>
        <taxon>Soboliphyme</taxon>
    </lineage>
</organism>
<feature type="region of interest" description="Disordered" evidence="1">
    <location>
        <begin position="15"/>
        <end position="40"/>
    </location>
</feature>
<dbReference type="EMBL" id="UZAM01012395">
    <property type="protein sequence ID" value="VDP21619.1"/>
    <property type="molecule type" value="Genomic_DNA"/>
</dbReference>
<evidence type="ECO:0000313" key="3">
    <source>
        <dbReference type="Proteomes" id="UP000270296"/>
    </source>
</evidence>
<dbReference type="WBParaSite" id="SBAD_0000949001-mRNA-1">
    <property type="protein sequence ID" value="SBAD_0000949001-mRNA-1"/>
    <property type="gene ID" value="SBAD_0000949001"/>
</dbReference>
<dbReference type="AlphaFoldDB" id="A0A183IZW3"/>
<protein>
    <submittedName>
        <fullName evidence="2 4">Uncharacterized protein</fullName>
    </submittedName>
</protein>
<name>A0A183IZW3_9BILA</name>
<evidence type="ECO:0000313" key="4">
    <source>
        <dbReference type="WBParaSite" id="SBAD_0000949001-mRNA-1"/>
    </source>
</evidence>
<reference evidence="2 3" key="2">
    <citation type="submission" date="2018-11" db="EMBL/GenBank/DDBJ databases">
        <authorList>
            <consortium name="Pathogen Informatics"/>
        </authorList>
    </citation>
    <scope>NUCLEOTIDE SEQUENCE [LARGE SCALE GENOMIC DNA]</scope>
</reference>
<sequence>MCGETGVTEQLEINEFAQSQTTDASSMDDSNTEELRKSSEIDCTVELEVGALIGEESHEDCDQLDGRFGFAAQNTLHSGRRNMANANNFPEKSFDSADRGVRKRKPPM</sequence>
<dbReference type="Proteomes" id="UP000270296">
    <property type="component" value="Unassembled WGS sequence"/>
</dbReference>
<evidence type="ECO:0000313" key="2">
    <source>
        <dbReference type="EMBL" id="VDP21619.1"/>
    </source>
</evidence>
<evidence type="ECO:0000256" key="1">
    <source>
        <dbReference type="SAM" id="MobiDB-lite"/>
    </source>
</evidence>
<gene>
    <name evidence="2" type="ORF">SBAD_LOCUS9161</name>
</gene>
<accession>A0A183IZW3</accession>
<reference evidence="4" key="1">
    <citation type="submission" date="2016-06" db="UniProtKB">
        <authorList>
            <consortium name="WormBaseParasite"/>
        </authorList>
    </citation>
    <scope>IDENTIFICATION</scope>
</reference>
<feature type="region of interest" description="Disordered" evidence="1">
    <location>
        <begin position="79"/>
        <end position="108"/>
    </location>
</feature>
<proteinExistence type="predicted"/>
<keyword evidence="3" id="KW-1185">Reference proteome</keyword>